<comment type="caution">
    <text evidence="3">The sequence shown here is derived from an EMBL/GenBank/DDBJ whole genome shotgun (WGS) entry which is preliminary data.</text>
</comment>
<dbReference type="InterPro" id="IPR029058">
    <property type="entry name" value="AB_hydrolase_fold"/>
</dbReference>
<dbReference type="Pfam" id="PF12697">
    <property type="entry name" value="Abhydrolase_6"/>
    <property type="match status" value="1"/>
</dbReference>
<evidence type="ECO:0000313" key="4">
    <source>
        <dbReference type="Proteomes" id="UP001212152"/>
    </source>
</evidence>
<reference evidence="3" key="1">
    <citation type="submission" date="2020-05" db="EMBL/GenBank/DDBJ databases">
        <title>Phylogenomic resolution of chytrid fungi.</title>
        <authorList>
            <person name="Stajich J.E."/>
            <person name="Amses K."/>
            <person name="Simmons R."/>
            <person name="Seto K."/>
            <person name="Myers J."/>
            <person name="Bonds A."/>
            <person name="Quandt C.A."/>
            <person name="Barry K."/>
            <person name="Liu P."/>
            <person name="Grigoriev I."/>
            <person name="Longcore J.E."/>
            <person name="James T.Y."/>
        </authorList>
    </citation>
    <scope>NUCLEOTIDE SEQUENCE</scope>
    <source>
        <strain evidence="3">JEL0379</strain>
    </source>
</reference>
<feature type="domain" description="AB hydrolase-1" evidence="2">
    <location>
        <begin position="219"/>
        <end position="513"/>
    </location>
</feature>
<dbReference type="SUPFAM" id="SSF53474">
    <property type="entry name" value="alpha/beta-Hydrolases"/>
    <property type="match status" value="1"/>
</dbReference>
<feature type="region of interest" description="Disordered" evidence="1">
    <location>
        <begin position="1"/>
        <end position="36"/>
    </location>
</feature>
<evidence type="ECO:0000259" key="2">
    <source>
        <dbReference type="Pfam" id="PF12697"/>
    </source>
</evidence>
<gene>
    <name evidence="3" type="ORF">HDU87_003346</name>
</gene>
<accession>A0AAD5TLH9</accession>
<dbReference type="EMBL" id="JADGJQ010000024">
    <property type="protein sequence ID" value="KAJ3178791.1"/>
    <property type="molecule type" value="Genomic_DNA"/>
</dbReference>
<evidence type="ECO:0000313" key="3">
    <source>
        <dbReference type="EMBL" id="KAJ3178791.1"/>
    </source>
</evidence>
<dbReference type="Proteomes" id="UP001212152">
    <property type="component" value="Unassembled WGS sequence"/>
</dbReference>
<evidence type="ECO:0000256" key="1">
    <source>
        <dbReference type="SAM" id="MobiDB-lite"/>
    </source>
</evidence>
<dbReference type="PRINTS" id="PR00412">
    <property type="entry name" value="EPOXHYDRLASE"/>
</dbReference>
<name>A0AAD5TLH9_9FUNG</name>
<dbReference type="Gene3D" id="3.40.50.1820">
    <property type="entry name" value="alpha/beta hydrolase"/>
    <property type="match status" value="1"/>
</dbReference>
<proteinExistence type="predicted"/>
<dbReference type="GO" id="GO:0003824">
    <property type="term" value="F:catalytic activity"/>
    <property type="evidence" value="ECO:0007669"/>
    <property type="project" value="InterPro"/>
</dbReference>
<protein>
    <recommendedName>
        <fullName evidence="2">AB hydrolase-1 domain-containing protein</fullName>
    </recommendedName>
</protein>
<dbReference type="PANTHER" id="PTHR43689">
    <property type="entry name" value="HYDROLASE"/>
    <property type="match status" value="1"/>
</dbReference>
<organism evidence="3 4">
    <name type="scientific">Geranomyces variabilis</name>
    <dbReference type="NCBI Taxonomy" id="109894"/>
    <lineage>
        <taxon>Eukaryota</taxon>
        <taxon>Fungi</taxon>
        <taxon>Fungi incertae sedis</taxon>
        <taxon>Chytridiomycota</taxon>
        <taxon>Chytridiomycota incertae sedis</taxon>
        <taxon>Chytridiomycetes</taxon>
        <taxon>Spizellomycetales</taxon>
        <taxon>Powellomycetaceae</taxon>
        <taxon>Geranomyces</taxon>
    </lineage>
</organism>
<feature type="compositionally biased region" description="Low complexity" evidence="1">
    <location>
        <begin position="11"/>
        <end position="31"/>
    </location>
</feature>
<sequence length="521" mass="56035">MAAEPPLATETSPLLLAQPSSSSSKTPSSTTEKQNKKPAFDVLVPLARAADALLSFRIPRILLLVALQPLVVIRYTYDSIAPKRFVEQVVRKRNRTSMSAGAGGTTLPPSLSPTRSTYNVNAASSASGHAVGFKPKFSRTISTASDLGSESGGSLYSTASTVSPYLPKINKYAVIRTPDALFAGLGEFFPFEPQYFKMGPLRVHYVESGRSDVLGQKTVILVHGALTWSYLYRKIIPSLTAAGLRVIAVDLPGHGRSDKFPADGASLLQLQVASVRHLLAMFCRRGEDVTLVAHGTGGLVVANAIAEGAEGEGEESTAREIEMSLISASLFYIFRRLTRPSTHVRCVIGAARRTKLTVAEAKGYDIPYPTLLHAHAPQTIPLSYPLPLFSDPLVLRLREIFPRIATHTPLLAPLLANNHAVELIAEQAKMFWSGYCDRVRRRRRWIGGGAAGVAAAAAAADDTTCPALVVVGERDRVWSGAGKWLAGLMGAELVTLPNAGHYSCEDDPEAVVKTLLAYIKL</sequence>
<dbReference type="InterPro" id="IPR000073">
    <property type="entry name" value="AB_hydrolase_1"/>
</dbReference>
<dbReference type="PANTHER" id="PTHR43689:SF8">
    <property type="entry name" value="ALPHA_BETA-HYDROLASES SUPERFAMILY PROTEIN"/>
    <property type="match status" value="1"/>
</dbReference>
<dbReference type="InterPro" id="IPR000639">
    <property type="entry name" value="Epox_hydrolase-like"/>
</dbReference>
<dbReference type="AlphaFoldDB" id="A0AAD5TLH9"/>
<keyword evidence="4" id="KW-1185">Reference proteome</keyword>